<keyword evidence="4" id="KW-1185">Reference proteome</keyword>
<name>A0ABR3GQ01_9PEZI</name>
<sequence>MPSSPRPIVRLSTVEAYNKWADVYDHDGNILQLHDDLSFAATIPLIFTTHPPHRLLDIGCGTGRNTLKLFHALPADAEIIAVDVSEGMMRKAQERLSVAKDIVANDTRKVTWILHDINDPSTALSGRTGIVGAVVSTLVLEHLYLDRFFAEVAAVLGKGGWLYLTSMHPEQGAVSRAGFVGSEDGKEIKIQGVSFNHQISDILAEARKVGLRLEGEVEERGVDDVEHAKRLGRRAEKWIGVKMHVKMTFFMQ</sequence>
<dbReference type="Proteomes" id="UP001447188">
    <property type="component" value="Unassembled WGS sequence"/>
</dbReference>
<dbReference type="CDD" id="cd02440">
    <property type="entry name" value="AdoMet_MTases"/>
    <property type="match status" value="1"/>
</dbReference>
<keyword evidence="1" id="KW-0808">Transferase</keyword>
<dbReference type="Gene3D" id="3.40.50.150">
    <property type="entry name" value="Vaccinia Virus protein VP39"/>
    <property type="match status" value="1"/>
</dbReference>
<proteinExistence type="predicted"/>
<gene>
    <name evidence="3" type="ORF">Q9L58_003031</name>
</gene>
<feature type="domain" description="Methyltransferase" evidence="2">
    <location>
        <begin position="56"/>
        <end position="160"/>
    </location>
</feature>
<dbReference type="Pfam" id="PF13649">
    <property type="entry name" value="Methyltransf_25"/>
    <property type="match status" value="1"/>
</dbReference>
<protein>
    <recommendedName>
        <fullName evidence="2">Methyltransferase domain-containing protein</fullName>
    </recommendedName>
</protein>
<reference evidence="3 4" key="1">
    <citation type="submission" date="2024-02" db="EMBL/GenBank/DDBJ databases">
        <title>Discinaceae phylogenomics.</title>
        <authorList>
            <person name="Dirks A.C."/>
            <person name="James T.Y."/>
        </authorList>
    </citation>
    <scope>NUCLEOTIDE SEQUENCE [LARGE SCALE GENOMIC DNA]</scope>
    <source>
        <strain evidence="3 4">ACD0624</strain>
    </source>
</reference>
<dbReference type="PANTHER" id="PTHR43861">
    <property type="entry name" value="TRANS-ACONITATE 2-METHYLTRANSFERASE-RELATED"/>
    <property type="match status" value="1"/>
</dbReference>
<evidence type="ECO:0000259" key="2">
    <source>
        <dbReference type="Pfam" id="PF13649"/>
    </source>
</evidence>
<evidence type="ECO:0000313" key="3">
    <source>
        <dbReference type="EMBL" id="KAL0637953.1"/>
    </source>
</evidence>
<dbReference type="InterPro" id="IPR041698">
    <property type="entry name" value="Methyltransf_25"/>
</dbReference>
<organism evidence="3 4">
    <name type="scientific">Discina gigas</name>
    <dbReference type="NCBI Taxonomy" id="1032678"/>
    <lineage>
        <taxon>Eukaryota</taxon>
        <taxon>Fungi</taxon>
        <taxon>Dikarya</taxon>
        <taxon>Ascomycota</taxon>
        <taxon>Pezizomycotina</taxon>
        <taxon>Pezizomycetes</taxon>
        <taxon>Pezizales</taxon>
        <taxon>Discinaceae</taxon>
        <taxon>Discina</taxon>
    </lineage>
</organism>
<comment type="caution">
    <text evidence="3">The sequence shown here is derived from an EMBL/GenBank/DDBJ whole genome shotgun (WGS) entry which is preliminary data.</text>
</comment>
<dbReference type="SUPFAM" id="SSF53335">
    <property type="entry name" value="S-adenosyl-L-methionine-dependent methyltransferases"/>
    <property type="match status" value="1"/>
</dbReference>
<evidence type="ECO:0000313" key="4">
    <source>
        <dbReference type="Proteomes" id="UP001447188"/>
    </source>
</evidence>
<dbReference type="InterPro" id="IPR029063">
    <property type="entry name" value="SAM-dependent_MTases_sf"/>
</dbReference>
<dbReference type="EMBL" id="JBBBZM010000028">
    <property type="protein sequence ID" value="KAL0637953.1"/>
    <property type="molecule type" value="Genomic_DNA"/>
</dbReference>
<accession>A0ABR3GQ01</accession>
<evidence type="ECO:0000256" key="1">
    <source>
        <dbReference type="ARBA" id="ARBA00022679"/>
    </source>
</evidence>